<feature type="compositionally biased region" description="Basic and acidic residues" evidence="1">
    <location>
        <begin position="298"/>
        <end position="311"/>
    </location>
</feature>
<feature type="compositionally biased region" description="Low complexity" evidence="1">
    <location>
        <begin position="277"/>
        <end position="293"/>
    </location>
</feature>
<keyword evidence="4" id="KW-1185">Reference proteome</keyword>
<reference evidence="2" key="1">
    <citation type="submission" date="2015-09" db="EMBL/GenBank/DDBJ databases">
        <title>Draft Genome Sequences of Two Novel Amoeba-resistant Intranuclear Bacteria, Candidatus Berkiella cookevillensis and Candidatus Berkiella aquae.</title>
        <authorList>
            <person name="Mehari Y.T."/>
            <person name="Arivett B.A."/>
            <person name="Farone A.L."/>
            <person name="Gunderson J.H."/>
            <person name="Farone M.B."/>
        </authorList>
    </citation>
    <scope>NUCLEOTIDE SEQUENCE [LARGE SCALE GENOMIC DNA]</scope>
    <source>
        <strain evidence="2">HT99</strain>
    </source>
</reference>
<dbReference type="Proteomes" id="UP000051497">
    <property type="component" value="Unassembled WGS sequence"/>
</dbReference>
<evidence type="ECO:0000313" key="2">
    <source>
        <dbReference type="EMBL" id="KRG20802.1"/>
    </source>
</evidence>
<protein>
    <submittedName>
        <fullName evidence="2">Uncharacterized protein</fullName>
    </submittedName>
</protein>
<feature type="region of interest" description="Disordered" evidence="1">
    <location>
        <begin position="250"/>
        <end position="311"/>
    </location>
</feature>
<proteinExistence type="predicted"/>
<evidence type="ECO:0000313" key="3">
    <source>
        <dbReference type="EMBL" id="MCS5711278.1"/>
    </source>
</evidence>
<dbReference type="RefSeq" id="WP_075066646.1">
    <property type="nucleotide sequence ID" value="NZ_LKAJ02000001.1"/>
</dbReference>
<name>A0A0Q9YSV4_9GAMM</name>
<reference evidence="3" key="2">
    <citation type="journal article" date="2016" name="Genome Announc.">
        <title>Draft Genome Sequences of Two Novel Amoeba-Resistant Intranuclear Bacteria, 'Candidatus Berkiella cookevillensis' and 'Candidatus Berkiella aquae'.</title>
        <authorList>
            <person name="Mehari Y.T."/>
            <person name="Arivett B.A."/>
            <person name="Farone A.L."/>
            <person name="Gunderson J.H."/>
            <person name="Farone M.B."/>
        </authorList>
    </citation>
    <scope>NUCLEOTIDE SEQUENCE</scope>
    <source>
        <strain evidence="3">HT99</strain>
    </source>
</reference>
<gene>
    <name evidence="3" type="ORF">HT99x_007515</name>
    <name evidence="2" type="ORF">HT99x_02019</name>
</gene>
<evidence type="ECO:0000256" key="1">
    <source>
        <dbReference type="SAM" id="MobiDB-lite"/>
    </source>
</evidence>
<organism evidence="2">
    <name type="scientific">Candidatus Berkiella aquae</name>
    <dbReference type="NCBI Taxonomy" id="295108"/>
    <lineage>
        <taxon>Bacteria</taxon>
        <taxon>Pseudomonadati</taxon>
        <taxon>Pseudomonadota</taxon>
        <taxon>Gammaproteobacteria</taxon>
        <taxon>Candidatus Berkiellales</taxon>
        <taxon>Candidatus Berkiellaceae</taxon>
        <taxon>Candidatus Berkiella</taxon>
    </lineage>
</organism>
<dbReference type="AlphaFoldDB" id="A0A0Q9YSV4"/>
<sequence length="311" mass="35217">MITGSSEDKKRRLQEIHQMGRKSYDLVPASQAVKSAIQHIVEIEKFFQKKSHNQAAVYPLLAAALNGYQDDSQPNMISGRLFYNLSCFVQKDESKNIMEKANKEFSTNNAKKYNFVSEEMLENFADMLKTKDITKVDGIIDSIVKDIDSNPAWIQFWQKRVGTEGVDNALINKVTQALVYKMTGACHEAYVKRFQPSYDEQLADTRFIRAFKTSALQVNTSLDVENLLKSKMKQDEKDAKSLLKRLNQLASTSTQEAHPIEEPTISNLPSPIATQFTHSQASSSQPSSHTSSSGKVKKMVEEYQDKHIRPK</sequence>
<dbReference type="EMBL" id="LKAJ02000001">
    <property type="protein sequence ID" value="MCS5711278.1"/>
    <property type="molecule type" value="Genomic_DNA"/>
</dbReference>
<accession>A0A0Q9YSV4</accession>
<comment type="caution">
    <text evidence="2">The sequence shown here is derived from an EMBL/GenBank/DDBJ whole genome shotgun (WGS) entry which is preliminary data.</text>
</comment>
<reference evidence="3" key="3">
    <citation type="submission" date="2021-06" db="EMBL/GenBank/DDBJ databases">
        <title>Genomic Description and Analysis of Intracellular Bacteria, Candidatus Berkiella cookevillensis and Candidatus Berkiella aquae.</title>
        <authorList>
            <person name="Kidane D.T."/>
            <person name="Mehari Y.T."/>
            <person name="Rice F.C."/>
            <person name="Arivett B.A."/>
            <person name="Farone A.L."/>
            <person name="Berk S.G."/>
            <person name="Farone M.B."/>
        </authorList>
    </citation>
    <scope>NUCLEOTIDE SEQUENCE</scope>
    <source>
        <strain evidence="3">HT99</strain>
    </source>
</reference>
<dbReference type="EMBL" id="LKAJ01000008">
    <property type="protein sequence ID" value="KRG20802.1"/>
    <property type="molecule type" value="Genomic_DNA"/>
</dbReference>
<evidence type="ECO:0000313" key="4">
    <source>
        <dbReference type="Proteomes" id="UP000051497"/>
    </source>
</evidence>
<feature type="compositionally biased region" description="Polar residues" evidence="1">
    <location>
        <begin position="264"/>
        <end position="276"/>
    </location>
</feature>